<feature type="chain" id="PRO_5039501894" evidence="1">
    <location>
        <begin position="29"/>
        <end position="121"/>
    </location>
</feature>
<protein>
    <submittedName>
        <fullName evidence="2">Uncharacterized protein</fullName>
    </submittedName>
</protein>
<name>A0A7W9J4X2_9ACTN</name>
<organism evidence="2 3">
    <name type="scientific">Kribbella italica</name>
    <dbReference type="NCBI Taxonomy" id="1540520"/>
    <lineage>
        <taxon>Bacteria</taxon>
        <taxon>Bacillati</taxon>
        <taxon>Actinomycetota</taxon>
        <taxon>Actinomycetes</taxon>
        <taxon>Propionibacteriales</taxon>
        <taxon>Kribbellaceae</taxon>
        <taxon>Kribbella</taxon>
    </lineage>
</organism>
<dbReference type="Proteomes" id="UP000549971">
    <property type="component" value="Unassembled WGS sequence"/>
</dbReference>
<dbReference type="AlphaFoldDB" id="A0A7W9J4X2"/>
<feature type="signal peptide" evidence="1">
    <location>
        <begin position="1"/>
        <end position="28"/>
    </location>
</feature>
<gene>
    <name evidence="2" type="ORF">HDA39_002436</name>
</gene>
<evidence type="ECO:0000313" key="3">
    <source>
        <dbReference type="Proteomes" id="UP000549971"/>
    </source>
</evidence>
<sequence>MINRRQAAITSASAACFLALGLSFPASASAQEAVSNSTWVAPAGAVGTASAAAVNCEAYLSGATGLVRCYSGPAGTTQFRAMVQCQNGTIQYGNWNSYGILTSATCPSGAGNATRAGAQFR</sequence>
<dbReference type="PROSITE" id="PS51257">
    <property type="entry name" value="PROKAR_LIPOPROTEIN"/>
    <property type="match status" value="1"/>
</dbReference>
<dbReference type="RefSeq" id="WP_184795316.1">
    <property type="nucleotide sequence ID" value="NZ_JACHMY010000001.1"/>
</dbReference>
<evidence type="ECO:0000256" key="1">
    <source>
        <dbReference type="SAM" id="SignalP"/>
    </source>
</evidence>
<keyword evidence="3" id="KW-1185">Reference proteome</keyword>
<dbReference type="EMBL" id="JACHMY010000001">
    <property type="protein sequence ID" value="MBB5835702.1"/>
    <property type="molecule type" value="Genomic_DNA"/>
</dbReference>
<reference evidence="2 3" key="1">
    <citation type="submission" date="2020-08" db="EMBL/GenBank/DDBJ databases">
        <title>Sequencing the genomes of 1000 actinobacteria strains.</title>
        <authorList>
            <person name="Klenk H.-P."/>
        </authorList>
    </citation>
    <scope>NUCLEOTIDE SEQUENCE [LARGE SCALE GENOMIC DNA]</scope>
    <source>
        <strain evidence="2 3">DSM 28967</strain>
    </source>
</reference>
<proteinExistence type="predicted"/>
<comment type="caution">
    <text evidence="2">The sequence shown here is derived from an EMBL/GenBank/DDBJ whole genome shotgun (WGS) entry which is preliminary data.</text>
</comment>
<evidence type="ECO:0000313" key="2">
    <source>
        <dbReference type="EMBL" id="MBB5835702.1"/>
    </source>
</evidence>
<keyword evidence="1" id="KW-0732">Signal</keyword>
<accession>A0A7W9J4X2</accession>